<evidence type="ECO:0008006" key="6">
    <source>
        <dbReference type="Google" id="ProtNLM"/>
    </source>
</evidence>
<dbReference type="EMBL" id="KN835152">
    <property type="protein sequence ID" value="KIK46979.1"/>
    <property type="molecule type" value="Genomic_DNA"/>
</dbReference>
<evidence type="ECO:0000313" key="4">
    <source>
        <dbReference type="EMBL" id="KIK46979.1"/>
    </source>
</evidence>
<dbReference type="SUPFAM" id="SSF52047">
    <property type="entry name" value="RNI-like"/>
    <property type="match status" value="1"/>
</dbReference>
<dbReference type="PANTHER" id="PTHR24113">
    <property type="entry name" value="RAN GTPASE-ACTIVATING PROTEIN 1"/>
    <property type="match status" value="1"/>
</dbReference>
<gene>
    <name evidence="4" type="ORF">CY34DRAFT_799827</name>
</gene>
<evidence type="ECO:0000313" key="5">
    <source>
        <dbReference type="Proteomes" id="UP000054485"/>
    </source>
</evidence>
<dbReference type="GO" id="GO:0005829">
    <property type="term" value="C:cytosol"/>
    <property type="evidence" value="ECO:0007669"/>
    <property type="project" value="TreeGrafter"/>
</dbReference>
<dbReference type="GO" id="GO:0048471">
    <property type="term" value="C:perinuclear region of cytoplasm"/>
    <property type="evidence" value="ECO:0007669"/>
    <property type="project" value="TreeGrafter"/>
</dbReference>
<keyword evidence="1" id="KW-0343">GTPase activation</keyword>
<dbReference type="InParanoid" id="A0A0D0BB86"/>
<dbReference type="GO" id="GO:0006913">
    <property type="term" value="P:nucleocytoplasmic transport"/>
    <property type="evidence" value="ECO:0007669"/>
    <property type="project" value="TreeGrafter"/>
</dbReference>
<dbReference type="InterPro" id="IPR027038">
    <property type="entry name" value="RanGap"/>
</dbReference>
<dbReference type="Pfam" id="PF13516">
    <property type="entry name" value="LRR_6"/>
    <property type="match status" value="1"/>
</dbReference>
<dbReference type="GO" id="GO:0005096">
    <property type="term" value="F:GTPase activator activity"/>
    <property type="evidence" value="ECO:0007669"/>
    <property type="project" value="UniProtKB-KW"/>
</dbReference>
<keyword evidence="3" id="KW-0677">Repeat</keyword>
<keyword evidence="5" id="KW-1185">Reference proteome</keyword>
<dbReference type="InterPro" id="IPR001611">
    <property type="entry name" value="Leu-rich_rpt"/>
</dbReference>
<evidence type="ECO:0000256" key="2">
    <source>
        <dbReference type="ARBA" id="ARBA00022614"/>
    </source>
</evidence>
<evidence type="ECO:0000256" key="1">
    <source>
        <dbReference type="ARBA" id="ARBA00022468"/>
    </source>
</evidence>
<reference evidence="5" key="2">
    <citation type="submission" date="2015-01" db="EMBL/GenBank/DDBJ databases">
        <title>Evolutionary Origins and Diversification of the Mycorrhizal Mutualists.</title>
        <authorList>
            <consortium name="DOE Joint Genome Institute"/>
            <consortium name="Mycorrhizal Genomics Consortium"/>
            <person name="Kohler A."/>
            <person name="Kuo A."/>
            <person name="Nagy L.G."/>
            <person name="Floudas D."/>
            <person name="Copeland A."/>
            <person name="Barry K.W."/>
            <person name="Cichocki N."/>
            <person name="Veneault-Fourrey C."/>
            <person name="LaButti K."/>
            <person name="Lindquist E.A."/>
            <person name="Lipzen A."/>
            <person name="Lundell T."/>
            <person name="Morin E."/>
            <person name="Murat C."/>
            <person name="Riley R."/>
            <person name="Ohm R."/>
            <person name="Sun H."/>
            <person name="Tunlid A."/>
            <person name="Henrissat B."/>
            <person name="Grigoriev I.V."/>
            <person name="Hibbett D.S."/>
            <person name="Martin F."/>
        </authorList>
    </citation>
    <scope>NUCLEOTIDE SEQUENCE [LARGE SCALE GENOMIC DNA]</scope>
    <source>
        <strain evidence="5">UH-Slu-Lm8-n1</strain>
    </source>
</reference>
<evidence type="ECO:0000256" key="3">
    <source>
        <dbReference type="ARBA" id="ARBA00022737"/>
    </source>
</evidence>
<dbReference type="GO" id="GO:0005634">
    <property type="term" value="C:nucleus"/>
    <property type="evidence" value="ECO:0007669"/>
    <property type="project" value="TreeGrafter"/>
</dbReference>
<dbReference type="AlphaFoldDB" id="A0A0D0BB86"/>
<dbReference type="Proteomes" id="UP000054485">
    <property type="component" value="Unassembled WGS sequence"/>
</dbReference>
<dbReference type="Gene3D" id="3.80.10.10">
    <property type="entry name" value="Ribonuclease Inhibitor"/>
    <property type="match status" value="1"/>
</dbReference>
<protein>
    <recommendedName>
        <fullName evidence="6">RNI-like protein</fullName>
    </recommendedName>
</protein>
<proteinExistence type="predicted"/>
<dbReference type="HOGENOM" id="CLU_028411_0_0_1"/>
<organism evidence="4 5">
    <name type="scientific">Suillus luteus UH-Slu-Lm8-n1</name>
    <dbReference type="NCBI Taxonomy" id="930992"/>
    <lineage>
        <taxon>Eukaryota</taxon>
        <taxon>Fungi</taxon>
        <taxon>Dikarya</taxon>
        <taxon>Basidiomycota</taxon>
        <taxon>Agaricomycotina</taxon>
        <taxon>Agaricomycetes</taxon>
        <taxon>Agaricomycetidae</taxon>
        <taxon>Boletales</taxon>
        <taxon>Suillineae</taxon>
        <taxon>Suillaceae</taxon>
        <taxon>Suillus</taxon>
    </lineage>
</organism>
<name>A0A0D0BB86_9AGAM</name>
<dbReference type="GO" id="GO:0031267">
    <property type="term" value="F:small GTPase binding"/>
    <property type="evidence" value="ECO:0007669"/>
    <property type="project" value="TreeGrafter"/>
</dbReference>
<dbReference type="PANTHER" id="PTHR24113:SF12">
    <property type="entry name" value="RAN GTPASE-ACTIVATING PROTEIN 1"/>
    <property type="match status" value="1"/>
</dbReference>
<dbReference type="SMART" id="SM00368">
    <property type="entry name" value="LRR_RI"/>
    <property type="match status" value="5"/>
</dbReference>
<sequence length="436" mass="47732">MAVPIPSRSVAVSKGRVVASKEILEGAQGADTIISQLNSSRSITKLNLNSNRLGDDGVSALFTFLMSPAALRHRSSITEIHLNNNGIGCRGLRDIADYVNGNEVVLKTLWLANNMIGPDADVLAWFATAVNHSQLEFLSLTGNHKLGDAIVETFFRHLRAPRLRELHINAMGLTASCASGLAEWISSGHIGGAHSLHTLKCSGNNLGIKGVWEIIHAIEIGNWSLMNVEVYANKLAGTEIPNDNFPTQQSERLSSSETEVSWKDAERALHLVLHRRNAFWKRQVEMDALSLLKYSRTLILRSRASLSFEDQHPMSGLARESFPFHNLPMELRLHILAILAPSLSCAQRTRIYDYAADPSTLPPLLPRLRRDISHGCIADPSRALGASIGFALYSPGGCAEGKCMGTGNSLVCRREAERTKFLEAVGCHAYEPDCVI</sequence>
<reference evidence="4 5" key="1">
    <citation type="submission" date="2014-04" db="EMBL/GenBank/DDBJ databases">
        <authorList>
            <consortium name="DOE Joint Genome Institute"/>
            <person name="Kuo A."/>
            <person name="Ruytinx J."/>
            <person name="Rineau F."/>
            <person name="Colpaert J."/>
            <person name="Kohler A."/>
            <person name="Nagy L.G."/>
            <person name="Floudas D."/>
            <person name="Copeland A."/>
            <person name="Barry K.W."/>
            <person name="Cichocki N."/>
            <person name="Veneault-Fourrey C."/>
            <person name="LaButti K."/>
            <person name="Lindquist E.A."/>
            <person name="Lipzen A."/>
            <person name="Lundell T."/>
            <person name="Morin E."/>
            <person name="Murat C."/>
            <person name="Sun H."/>
            <person name="Tunlid A."/>
            <person name="Henrissat B."/>
            <person name="Grigoriev I.V."/>
            <person name="Hibbett D.S."/>
            <person name="Martin F."/>
            <person name="Nordberg H.P."/>
            <person name="Cantor M.N."/>
            <person name="Hua S.X."/>
        </authorList>
    </citation>
    <scope>NUCLEOTIDE SEQUENCE [LARGE SCALE GENOMIC DNA]</scope>
    <source>
        <strain evidence="4 5">UH-Slu-Lm8-n1</strain>
    </source>
</reference>
<dbReference type="OrthoDB" id="120976at2759"/>
<dbReference type="InterPro" id="IPR032675">
    <property type="entry name" value="LRR_dom_sf"/>
</dbReference>
<dbReference type="STRING" id="930992.A0A0D0BB86"/>
<accession>A0A0D0BB86</accession>
<keyword evidence="2" id="KW-0433">Leucine-rich repeat</keyword>